<comment type="caution">
    <text evidence="1">The sequence shown here is derived from an EMBL/GenBank/DDBJ whole genome shotgun (WGS) entry which is preliminary data.</text>
</comment>
<proteinExistence type="predicted"/>
<dbReference type="AlphaFoldDB" id="A0A5S4UVH6"/>
<name>A0A5S4UVH6_9MICO</name>
<dbReference type="Proteomes" id="UP000325243">
    <property type="component" value="Unassembled WGS sequence"/>
</dbReference>
<sequence length="618" mass="64760">MAIRTSSRSNPSGLSGSTRVSRAGAGVLVAAVVTALVAVVPAQAAPKPKPEVLTSSISTTDIPGPIVGESRAERLPIRVTAQAKSKGFALVKMPPPQMHPRSQQLIPLGFGDGEQPQTVDSARSGYVSLTGSTCKGAQLVGVSAAGFEVSYDCDTGQGFTVEYRPRIDWYGFADPNVAYDDVWTFGLAQRGSATKPWTTLSSTNSITVEPVEIRPPSNFYTAPPQALTDVIVEQNGSVILTTNGYDFDGVKIEGNLFMNPPETPGAPAPPILAWTFDASSQLQISDATKLRSIEQAPLQISDCVGDGPLAGTITGSLRSVSGVATAPTSFEVTGDFFTDEISAFNHGLVGGSQVQFLQRSGGNGLSNSTVYTVINATQHTFQLSTGGEVPVNFTTDVGVSFMVQRNIAPNTFNGVGLPDGTRVVFTSKDGGSGLAIYTYYFVRNSSYRSFQLAATDGGPVISLGTNLKSPGTAYIMQAPADFQTTACGDGNFGFVNVLCPSAGACSLGDNNYYGDAWIGYAGSSMATTQWSGANVDCLRAAGNFFGKGLTPNGKDAEWRCDFPAGRGYTGAQLQTIQSGWMDQYGGVPTCASNLTFIEENYVGGAGADDIYCVRTASF</sequence>
<protein>
    <submittedName>
        <fullName evidence="1">Uncharacterized protein</fullName>
    </submittedName>
</protein>
<keyword evidence="2" id="KW-1185">Reference proteome</keyword>
<reference evidence="1 2" key="1">
    <citation type="submission" date="2019-08" db="EMBL/GenBank/DDBJ databases">
        <authorList>
            <person name="Hu J."/>
        </authorList>
    </citation>
    <scope>NUCLEOTIDE SEQUENCE [LARGE SCALE GENOMIC DNA]</scope>
    <source>
        <strain evidence="1 2">NEAU-184</strain>
    </source>
</reference>
<organism evidence="1 2">
    <name type="scientific">Agromyces mariniharenae</name>
    <dbReference type="NCBI Taxonomy" id="2604423"/>
    <lineage>
        <taxon>Bacteria</taxon>
        <taxon>Bacillati</taxon>
        <taxon>Actinomycetota</taxon>
        <taxon>Actinomycetes</taxon>
        <taxon>Micrococcales</taxon>
        <taxon>Microbacteriaceae</taxon>
        <taxon>Agromyces</taxon>
    </lineage>
</organism>
<dbReference type="EMBL" id="VSSB01000002">
    <property type="protein sequence ID" value="TYL50576.1"/>
    <property type="molecule type" value="Genomic_DNA"/>
</dbReference>
<evidence type="ECO:0000313" key="2">
    <source>
        <dbReference type="Proteomes" id="UP000325243"/>
    </source>
</evidence>
<gene>
    <name evidence="1" type="ORF">FYC51_15445</name>
</gene>
<accession>A0A5S4UVH6</accession>
<evidence type="ECO:0000313" key="1">
    <source>
        <dbReference type="EMBL" id="TYL50576.1"/>
    </source>
</evidence>
<dbReference type="RefSeq" id="WP_148734677.1">
    <property type="nucleotide sequence ID" value="NZ_VSSB01000002.1"/>
</dbReference>